<dbReference type="InterPro" id="IPR052928">
    <property type="entry name" value="Desiccation-related_membrane"/>
</dbReference>
<sequence length="92" mass="10022">MKTDKVILGVLGGAAAGALLGILFAPDKGKKTRKKIMQKGMDYSDDMKDKFDHVLTAATKKYEAILQEGKDLIAEGKEKFTATKDGVENFEV</sequence>
<feature type="transmembrane region" description="Helical" evidence="1">
    <location>
        <begin position="6"/>
        <end position="25"/>
    </location>
</feature>
<evidence type="ECO:0000313" key="2">
    <source>
        <dbReference type="EMBL" id="TRX37544.1"/>
    </source>
</evidence>
<dbReference type="EMBL" id="VJZT01000013">
    <property type="protein sequence ID" value="TRX37544.1"/>
    <property type="molecule type" value="Genomic_DNA"/>
</dbReference>
<dbReference type="AlphaFoldDB" id="A0A553DXM7"/>
<dbReference type="PANTHER" id="PTHR35792:SF2">
    <property type="entry name" value="GENERAL STRESS PROTEIN"/>
    <property type="match status" value="1"/>
</dbReference>
<keyword evidence="1" id="KW-0472">Membrane</keyword>
<keyword evidence="1" id="KW-0812">Transmembrane</keyword>
<name>A0A553DXM7_9FLAO</name>
<dbReference type="PANTHER" id="PTHR35792">
    <property type="entry name" value="GENERAL STRESS PROTEIN"/>
    <property type="match status" value="1"/>
</dbReference>
<dbReference type="OrthoDB" id="676025at2"/>
<organism evidence="2 3">
    <name type="scientific">Flavobacterium restrictum</name>
    <dbReference type="NCBI Taxonomy" id="2594428"/>
    <lineage>
        <taxon>Bacteria</taxon>
        <taxon>Pseudomonadati</taxon>
        <taxon>Bacteroidota</taxon>
        <taxon>Flavobacteriia</taxon>
        <taxon>Flavobacteriales</taxon>
        <taxon>Flavobacteriaceae</taxon>
        <taxon>Flavobacterium</taxon>
    </lineage>
</organism>
<dbReference type="RefSeq" id="WP_144257037.1">
    <property type="nucleotide sequence ID" value="NZ_VJZT01000013.1"/>
</dbReference>
<protein>
    <submittedName>
        <fullName evidence="2">YtxH domain-containing protein</fullName>
    </submittedName>
</protein>
<reference evidence="2 3" key="1">
    <citation type="submission" date="2019-07" db="EMBL/GenBank/DDBJ databases">
        <title>Novel species of Flavobacterium.</title>
        <authorList>
            <person name="Liu Q."/>
            <person name="Xin Y.-H."/>
        </authorList>
    </citation>
    <scope>NUCLEOTIDE SEQUENCE [LARGE SCALE GENOMIC DNA]</scope>
    <source>
        <strain evidence="2 3">LB1R34</strain>
    </source>
</reference>
<evidence type="ECO:0000313" key="3">
    <source>
        <dbReference type="Proteomes" id="UP000316371"/>
    </source>
</evidence>
<accession>A0A553DXM7</accession>
<dbReference type="InterPro" id="IPR024623">
    <property type="entry name" value="YtxH"/>
</dbReference>
<evidence type="ECO:0000256" key="1">
    <source>
        <dbReference type="SAM" id="Phobius"/>
    </source>
</evidence>
<dbReference type="Pfam" id="PF12732">
    <property type="entry name" value="YtxH"/>
    <property type="match status" value="1"/>
</dbReference>
<proteinExistence type="predicted"/>
<keyword evidence="1" id="KW-1133">Transmembrane helix</keyword>
<gene>
    <name evidence="2" type="ORF">FNW21_12225</name>
</gene>
<comment type="caution">
    <text evidence="2">The sequence shown here is derived from an EMBL/GenBank/DDBJ whole genome shotgun (WGS) entry which is preliminary data.</text>
</comment>
<dbReference type="Proteomes" id="UP000316371">
    <property type="component" value="Unassembled WGS sequence"/>
</dbReference>
<keyword evidence="3" id="KW-1185">Reference proteome</keyword>